<evidence type="ECO:0000256" key="7">
    <source>
        <dbReference type="ARBA" id="ARBA00023004"/>
    </source>
</evidence>
<evidence type="ECO:0000313" key="13">
    <source>
        <dbReference type="EMBL" id="TXS89560.1"/>
    </source>
</evidence>
<dbReference type="GO" id="GO:0006784">
    <property type="term" value="P:heme A biosynthetic process"/>
    <property type="evidence" value="ECO:0007669"/>
    <property type="project" value="InterPro"/>
</dbReference>
<evidence type="ECO:0000256" key="8">
    <source>
        <dbReference type="ARBA" id="ARBA00023133"/>
    </source>
</evidence>
<evidence type="ECO:0000256" key="11">
    <source>
        <dbReference type="ARBA" id="ARBA00048044"/>
    </source>
</evidence>
<dbReference type="GO" id="GO:0046872">
    <property type="term" value="F:metal ion binding"/>
    <property type="evidence" value="ECO:0007669"/>
    <property type="project" value="UniProtKB-KW"/>
</dbReference>
<keyword evidence="6" id="KW-0560">Oxidoreductase</keyword>
<keyword evidence="9 12" id="KW-0472">Membrane</keyword>
<evidence type="ECO:0000313" key="14">
    <source>
        <dbReference type="Proteomes" id="UP000321039"/>
    </source>
</evidence>
<dbReference type="InterPro" id="IPR023754">
    <property type="entry name" value="HemeA_Synthase_type2"/>
</dbReference>
<feature type="transmembrane region" description="Helical" evidence="12">
    <location>
        <begin position="99"/>
        <end position="117"/>
    </location>
</feature>
<evidence type="ECO:0000256" key="10">
    <source>
        <dbReference type="ARBA" id="ARBA00044501"/>
    </source>
</evidence>
<dbReference type="RefSeq" id="WP_148070252.1">
    <property type="nucleotide sequence ID" value="NZ_VRZA01000010.1"/>
</dbReference>
<protein>
    <submittedName>
        <fullName evidence="13">Heme A synthase</fullName>
    </submittedName>
</protein>
<proteinExistence type="inferred from homology"/>
<keyword evidence="5 12" id="KW-1133">Transmembrane helix</keyword>
<keyword evidence="3 12" id="KW-0812">Transmembrane</keyword>
<feature type="transmembrane region" description="Helical" evidence="12">
    <location>
        <begin position="14"/>
        <end position="34"/>
    </location>
</feature>
<feature type="transmembrane region" description="Helical" evidence="12">
    <location>
        <begin position="202"/>
        <end position="227"/>
    </location>
</feature>
<keyword evidence="14" id="KW-1185">Reference proteome</keyword>
<evidence type="ECO:0000256" key="12">
    <source>
        <dbReference type="SAM" id="Phobius"/>
    </source>
</evidence>
<keyword evidence="8" id="KW-0350">Heme biosynthesis</keyword>
<comment type="cofactor">
    <cofactor evidence="1">
        <name>heme b</name>
        <dbReference type="ChEBI" id="CHEBI:60344"/>
    </cofactor>
</comment>
<dbReference type="PANTHER" id="PTHR23289:SF2">
    <property type="entry name" value="CYTOCHROME C OXIDASE ASSEMBLY PROTEIN COX15 HOMOLOG"/>
    <property type="match status" value="1"/>
</dbReference>
<sequence>MLLSQQQRQYDRQIAAWLTLCAAVVFGMVILGGVTRLTNSGLSMVEWKPIMGAIPPLSEEAWHDTFDKYKATPEYQKINRGMDLEGFKSIFMFEYLHRLLGRLIGVLFFFPMVYFMLRQRVPAGLQPKLWLLFLLGGGQGLLGWFMVKSGLVDNPHVSQYRLTAHMGLAVLIYAYMLWLIFDLRFARPARGGVIGPLGGPGLGLAVLVYLMILSGALVAGTKAGFAYNTWPLMGTGFIPPGLYSGVPPWLDAFEDITTVQFNHRIFAYLLALLIPAFAALAWRLGPGSRVRLAVVLLLLVLVLQLGLGISTLLLHVPVPLAAAHQGGAVLLLSAALFLAHSLRRRVT</sequence>
<dbReference type="GO" id="GO:0016653">
    <property type="term" value="F:oxidoreductase activity, acting on NAD(P)H, heme protein as acceptor"/>
    <property type="evidence" value="ECO:0007669"/>
    <property type="project" value="TreeGrafter"/>
</dbReference>
<feature type="transmembrane region" description="Helical" evidence="12">
    <location>
        <begin position="162"/>
        <end position="181"/>
    </location>
</feature>
<accession>A0A5C8ZPB0</accession>
<comment type="pathway">
    <text evidence="10">Porphyrin-containing compound metabolism; heme A biosynthesis; heme A from heme O: step 1/1.</text>
</comment>
<reference evidence="13 14" key="1">
    <citation type="submission" date="2019-08" db="EMBL/GenBank/DDBJ databases">
        <title>Parahaliea maris sp. nov., isolated from the surface seawater.</title>
        <authorList>
            <person name="Liu Y."/>
        </authorList>
    </citation>
    <scope>NUCLEOTIDE SEQUENCE [LARGE SCALE GENOMIC DNA]</scope>
    <source>
        <strain evidence="13 14">HSLHS9</strain>
    </source>
</reference>
<dbReference type="InterPro" id="IPR003780">
    <property type="entry name" value="COX15/CtaA_fam"/>
</dbReference>
<keyword evidence="4" id="KW-0479">Metal-binding</keyword>
<feature type="transmembrane region" description="Helical" evidence="12">
    <location>
        <begin position="129"/>
        <end position="147"/>
    </location>
</feature>
<evidence type="ECO:0000256" key="4">
    <source>
        <dbReference type="ARBA" id="ARBA00022723"/>
    </source>
</evidence>
<evidence type="ECO:0000256" key="2">
    <source>
        <dbReference type="ARBA" id="ARBA00004141"/>
    </source>
</evidence>
<evidence type="ECO:0000256" key="9">
    <source>
        <dbReference type="ARBA" id="ARBA00023136"/>
    </source>
</evidence>
<organism evidence="13 14">
    <name type="scientific">Parahaliea maris</name>
    <dbReference type="NCBI Taxonomy" id="2716870"/>
    <lineage>
        <taxon>Bacteria</taxon>
        <taxon>Pseudomonadati</taxon>
        <taxon>Pseudomonadota</taxon>
        <taxon>Gammaproteobacteria</taxon>
        <taxon>Cellvibrionales</taxon>
        <taxon>Halieaceae</taxon>
        <taxon>Parahaliea</taxon>
    </lineage>
</organism>
<comment type="subcellular location">
    <subcellularLocation>
        <location evidence="2">Membrane</location>
        <topology evidence="2">Multi-pass membrane protein</topology>
    </subcellularLocation>
</comment>
<dbReference type="Proteomes" id="UP000321039">
    <property type="component" value="Unassembled WGS sequence"/>
</dbReference>
<evidence type="ECO:0000256" key="6">
    <source>
        <dbReference type="ARBA" id="ARBA00023002"/>
    </source>
</evidence>
<dbReference type="PANTHER" id="PTHR23289">
    <property type="entry name" value="CYTOCHROME C OXIDASE ASSEMBLY PROTEIN COX15"/>
    <property type="match status" value="1"/>
</dbReference>
<feature type="transmembrane region" description="Helical" evidence="12">
    <location>
        <begin position="292"/>
        <end position="316"/>
    </location>
</feature>
<dbReference type="GO" id="GO:0016020">
    <property type="term" value="C:membrane"/>
    <property type="evidence" value="ECO:0007669"/>
    <property type="project" value="UniProtKB-SubCell"/>
</dbReference>
<evidence type="ECO:0000256" key="1">
    <source>
        <dbReference type="ARBA" id="ARBA00001970"/>
    </source>
</evidence>
<gene>
    <name evidence="13" type="ORF">FV139_19935</name>
</gene>
<evidence type="ECO:0000256" key="5">
    <source>
        <dbReference type="ARBA" id="ARBA00022989"/>
    </source>
</evidence>
<evidence type="ECO:0000256" key="3">
    <source>
        <dbReference type="ARBA" id="ARBA00022692"/>
    </source>
</evidence>
<dbReference type="HAMAP" id="MF_01665">
    <property type="entry name" value="HemeA_synth_type2"/>
    <property type="match status" value="1"/>
</dbReference>
<feature type="transmembrane region" description="Helical" evidence="12">
    <location>
        <begin position="265"/>
        <end position="285"/>
    </location>
</feature>
<dbReference type="AlphaFoldDB" id="A0A5C8ZPB0"/>
<comment type="catalytic activity">
    <reaction evidence="11">
        <text>Fe(II)-heme o + 2 A + H2O = Fe(II)-heme a + 2 AH2</text>
        <dbReference type="Rhea" id="RHEA:63388"/>
        <dbReference type="ChEBI" id="CHEBI:13193"/>
        <dbReference type="ChEBI" id="CHEBI:15377"/>
        <dbReference type="ChEBI" id="CHEBI:17499"/>
        <dbReference type="ChEBI" id="CHEBI:60530"/>
        <dbReference type="ChEBI" id="CHEBI:61715"/>
        <dbReference type="EC" id="1.17.99.9"/>
    </reaction>
    <physiologicalReaction direction="left-to-right" evidence="11">
        <dbReference type="Rhea" id="RHEA:63389"/>
    </physiologicalReaction>
</comment>
<name>A0A5C8ZPB0_9GAMM</name>
<comment type="caution">
    <text evidence="13">The sequence shown here is derived from an EMBL/GenBank/DDBJ whole genome shotgun (WGS) entry which is preliminary data.</text>
</comment>
<dbReference type="Pfam" id="PF02628">
    <property type="entry name" value="COX15-CtaA"/>
    <property type="match status" value="1"/>
</dbReference>
<keyword evidence="7" id="KW-0408">Iron</keyword>
<dbReference type="GO" id="GO:0120547">
    <property type="term" value="F:heme A synthase activity"/>
    <property type="evidence" value="ECO:0007669"/>
    <property type="project" value="UniProtKB-EC"/>
</dbReference>
<dbReference type="EMBL" id="VRZA01000010">
    <property type="protein sequence ID" value="TXS89560.1"/>
    <property type="molecule type" value="Genomic_DNA"/>
</dbReference>
<feature type="transmembrane region" description="Helical" evidence="12">
    <location>
        <begin position="322"/>
        <end position="342"/>
    </location>
</feature>